<dbReference type="GO" id="GO:0003827">
    <property type="term" value="F:alpha-1,3-mannosylglycoprotein 2-beta-N-acetylglucosaminyltransferase activity"/>
    <property type="evidence" value="ECO:0007669"/>
    <property type="project" value="UniProtKB-EC"/>
</dbReference>
<evidence type="ECO:0000256" key="2">
    <source>
        <dbReference type="ARBA" id="ARBA00004323"/>
    </source>
</evidence>
<accession>A0AA36IRV8</accession>
<evidence type="ECO:0000313" key="18">
    <source>
        <dbReference type="EMBL" id="CAJ1392812.1"/>
    </source>
</evidence>
<keyword evidence="10 17" id="KW-1133">Transmembrane helix</keyword>
<dbReference type="InterPro" id="IPR052261">
    <property type="entry name" value="Glycosyltransferase_13"/>
</dbReference>
<keyword evidence="6" id="KW-0808">Transferase</keyword>
<evidence type="ECO:0000256" key="6">
    <source>
        <dbReference type="ARBA" id="ARBA00022679"/>
    </source>
</evidence>
<dbReference type="FunFam" id="3.90.550.10:FF:000252">
    <property type="entry name" value="Protein O-linked-mannose beta-1,2-N-acetylglucosaminyltransferase 1"/>
    <property type="match status" value="1"/>
</dbReference>
<keyword evidence="13" id="KW-0464">Manganese</keyword>
<dbReference type="EMBL" id="CAUJNA010002417">
    <property type="protein sequence ID" value="CAJ1392812.1"/>
    <property type="molecule type" value="Genomic_DNA"/>
</dbReference>
<evidence type="ECO:0000256" key="12">
    <source>
        <dbReference type="ARBA" id="ARBA00023136"/>
    </source>
</evidence>
<evidence type="ECO:0000256" key="3">
    <source>
        <dbReference type="ARBA" id="ARBA00004922"/>
    </source>
</evidence>
<comment type="caution">
    <text evidence="18">The sequence shown here is derived from an EMBL/GenBank/DDBJ whole genome shotgun (WGS) entry which is preliminary data.</text>
</comment>
<dbReference type="Gene3D" id="3.90.550.10">
    <property type="entry name" value="Spore Coat Polysaccharide Biosynthesis Protein SpsA, Chain A"/>
    <property type="match status" value="1"/>
</dbReference>
<evidence type="ECO:0000256" key="17">
    <source>
        <dbReference type="SAM" id="Phobius"/>
    </source>
</evidence>
<dbReference type="GO" id="GO:0000139">
    <property type="term" value="C:Golgi membrane"/>
    <property type="evidence" value="ECO:0007669"/>
    <property type="project" value="UniProtKB-SubCell"/>
</dbReference>
<keyword evidence="9" id="KW-0735">Signal-anchor</keyword>
<dbReference type="Pfam" id="PF03071">
    <property type="entry name" value="GNT-I"/>
    <property type="match status" value="1"/>
</dbReference>
<feature type="transmembrane region" description="Helical" evidence="17">
    <location>
        <begin position="21"/>
        <end position="41"/>
    </location>
</feature>
<dbReference type="AlphaFoldDB" id="A0AA36IRV8"/>
<evidence type="ECO:0000256" key="13">
    <source>
        <dbReference type="ARBA" id="ARBA00023211"/>
    </source>
</evidence>
<comment type="cofactor">
    <cofactor evidence="1">
        <name>Mn(2+)</name>
        <dbReference type="ChEBI" id="CHEBI:29035"/>
    </cofactor>
</comment>
<dbReference type="PANTHER" id="PTHR10468">
    <property type="entry name" value="PROTEIN O-LINKED-MANNOSE BETA-1,2-N-ACETYLGLUCOSAMINYLTRANSFERASE 1/ALPHA-1,3-MANNOSYL-GLYCOPROTEIN 2-BETA-N-ACETYLGLUCOSAMINYLTRANSFERASE"/>
    <property type="match status" value="1"/>
</dbReference>
<organism evidence="18 19">
    <name type="scientific">Effrenium voratum</name>
    <dbReference type="NCBI Taxonomy" id="2562239"/>
    <lineage>
        <taxon>Eukaryota</taxon>
        <taxon>Sar</taxon>
        <taxon>Alveolata</taxon>
        <taxon>Dinophyceae</taxon>
        <taxon>Suessiales</taxon>
        <taxon>Symbiodiniaceae</taxon>
        <taxon>Effrenium</taxon>
    </lineage>
</organism>
<keyword evidence="8" id="KW-0479">Metal-binding</keyword>
<dbReference type="GO" id="GO:0046872">
    <property type="term" value="F:metal ion binding"/>
    <property type="evidence" value="ECO:0007669"/>
    <property type="project" value="UniProtKB-KW"/>
</dbReference>
<dbReference type="PANTHER" id="PTHR10468:SF0">
    <property type="entry name" value="ALPHA-1,3-MANNOSYL-GLYCOPROTEIN 2-BETA-N-ACETYLGLUCOSAMINYLTRANSFERASE"/>
    <property type="match status" value="1"/>
</dbReference>
<comment type="catalytic activity">
    <reaction evidence="16">
        <text>N(4)-(alpha-D-Man-(1-&gt;3)-[alpha-D-Man-(1-&gt;3)-[alpha-D-Man-(1-&gt;6)]-alpha-D-Man-(1-&gt;6)]-beta-D-Man-(1-&gt;4)-beta-D-GlcNAc-(1-&gt;4)-beta-D-GlcNAc)-L-asparaginyl-[protein] (N-glucan mannose isomer 5A1,2) + UDP-N-acetyl-alpha-D-glucosamine = N(4)-{beta-D-GlcNAc-(1-&gt;2)-alpha-D-Man-(1-&gt;3)-[alpha-D-Man-(1-&gt;3)-[alpha-D-Man-(1-&gt;6)]-alpha-D-Man-(1-&gt;6)]-beta-D-Man-(1-&gt;4)-beta-D-GlcNAc-(1-&gt;4)-beta-D-GlcNAc}-L-asparaginyl-[protein] + UDP + H(+)</text>
        <dbReference type="Rhea" id="RHEA:11456"/>
        <dbReference type="Rhea" id="RHEA-COMP:14367"/>
        <dbReference type="Rhea" id="RHEA-COMP:14368"/>
        <dbReference type="ChEBI" id="CHEBI:15378"/>
        <dbReference type="ChEBI" id="CHEBI:57705"/>
        <dbReference type="ChEBI" id="CHEBI:58223"/>
        <dbReference type="ChEBI" id="CHEBI:59087"/>
        <dbReference type="ChEBI" id="CHEBI:60625"/>
        <dbReference type="EC" id="2.4.1.101"/>
    </reaction>
</comment>
<evidence type="ECO:0000256" key="8">
    <source>
        <dbReference type="ARBA" id="ARBA00022723"/>
    </source>
</evidence>
<protein>
    <recommendedName>
        <fullName evidence="14">alpha-1,3-mannosyl-glycoprotein 2-beta-N-acetylglucosaminyltransferase</fullName>
        <ecNumber evidence="14">2.4.1.101</ecNumber>
    </recommendedName>
    <alternativeName>
        <fullName evidence="15">N-glycosyl-oligosaccharide-glycoprotein N-acetylglucosaminyltransferase I</fullName>
    </alternativeName>
</protein>
<dbReference type="InterPro" id="IPR004139">
    <property type="entry name" value="Glyco_trans_13"/>
</dbReference>
<evidence type="ECO:0000256" key="9">
    <source>
        <dbReference type="ARBA" id="ARBA00022968"/>
    </source>
</evidence>
<sequence>MSRQWLPSTRWKPSLRAIFELLVALNIFFLLASTLSCWLLVQTAAQHHQNVFNLFDATSLGRLRQKAGASFLRPKQQAVEGVHRTPCSSHIIGPIPTTLPLQHNASCSWKELSGAVFTDPVGSELGLEEAKTACAHLGNHCRGVSCGDTKACRPMTGHQLARAGATSYLKHCLLSGEENVEATELPPAARLVSDLDAAIIVLAHNRPDDLAACLHSLLRLDDVSLFDLFVSLDDGDAYSEMRDVVIGLSREYRQKIAVWFANARPVDAEKDNQEQQRWFLTSTGKIAHHYWLAFEKVFMKQNYDFAIFVEEDLVLAPDFLAFFRSSAWLLAEDPSIWCVSAWNDAGFAFAVSDQCRLFRSTYFPGLGFMLRREAWLSLRRQWPSAPTMGWDYWMRVAFRQADKECIVPEVPRSRHGSKSGSSIVTDKQVQFFESMALAQLRSSCSSEGPCNHFGNVDYILQENYEAWMMKAAQSAHSLTGSSQLALHGQECNQEAIDLGAQDSADSCAALVGMGKCSNFFSIPNQYMSWGCRCCEFVEGPVGKPHDEWSIYTAARVGDPDLVYLYPYTSETYLNIAPSFGLQPEGMDGVIPSDVRAEHYGLVVGRHLTSQAVVLLADRRSSKDYLPVPMRARRNPKLLPTPSAAGQSCDDACKEQGMSCSADQLHFMNECGVMMAHFGCKFCAHQAGLELPAYVVDDFQPTFGQCLVTLISALKCDSSHPATRRLCACLGS</sequence>
<proteinExistence type="inferred from homology"/>
<evidence type="ECO:0000313" key="19">
    <source>
        <dbReference type="Proteomes" id="UP001178507"/>
    </source>
</evidence>
<evidence type="ECO:0000256" key="16">
    <source>
        <dbReference type="ARBA" id="ARBA00049421"/>
    </source>
</evidence>
<evidence type="ECO:0000256" key="10">
    <source>
        <dbReference type="ARBA" id="ARBA00022989"/>
    </source>
</evidence>
<dbReference type="InterPro" id="IPR029044">
    <property type="entry name" value="Nucleotide-diphossugar_trans"/>
</dbReference>
<evidence type="ECO:0000256" key="14">
    <source>
        <dbReference type="ARBA" id="ARBA00038949"/>
    </source>
</evidence>
<comment type="subcellular location">
    <subcellularLocation>
        <location evidence="2">Golgi apparatus membrane</location>
        <topology evidence="2">Single-pass type II membrane protein</topology>
    </subcellularLocation>
</comment>
<gene>
    <name evidence="18" type="ORF">EVOR1521_LOCUS17818</name>
</gene>
<dbReference type="Proteomes" id="UP001178507">
    <property type="component" value="Unassembled WGS sequence"/>
</dbReference>
<name>A0AA36IRV8_9DINO</name>
<evidence type="ECO:0000256" key="7">
    <source>
        <dbReference type="ARBA" id="ARBA00022692"/>
    </source>
</evidence>
<comment type="pathway">
    <text evidence="3">Protein modification; protein glycosylation.</text>
</comment>
<keyword evidence="12 17" id="KW-0472">Membrane</keyword>
<evidence type="ECO:0000256" key="4">
    <source>
        <dbReference type="ARBA" id="ARBA00006492"/>
    </source>
</evidence>
<dbReference type="EC" id="2.4.1.101" evidence="14"/>
<dbReference type="SUPFAM" id="SSF53448">
    <property type="entry name" value="Nucleotide-diphospho-sugar transferases"/>
    <property type="match status" value="1"/>
</dbReference>
<evidence type="ECO:0000256" key="15">
    <source>
        <dbReference type="ARBA" id="ARBA00041712"/>
    </source>
</evidence>
<evidence type="ECO:0000256" key="5">
    <source>
        <dbReference type="ARBA" id="ARBA00022676"/>
    </source>
</evidence>
<keyword evidence="7 17" id="KW-0812">Transmembrane</keyword>
<reference evidence="18" key="1">
    <citation type="submission" date="2023-08" db="EMBL/GenBank/DDBJ databases">
        <authorList>
            <person name="Chen Y."/>
            <person name="Shah S."/>
            <person name="Dougan E. K."/>
            <person name="Thang M."/>
            <person name="Chan C."/>
        </authorList>
    </citation>
    <scope>NUCLEOTIDE SEQUENCE</scope>
</reference>
<keyword evidence="5" id="KW-0328">Glycosyltransferase</keyword>
<evidence type="ECO:0000256" key="11">
    <source>
        <dbReference type="ARBA" id="ARBA00023034"/>
    </source>
</evidence>
<evidence type="ECO:0000256" key="1">
    <source>
        <dbReference type="ARBA" id="ARBA00001936"/>
    </source>
</evidence>
<comment type="similarity">
    <text evidence="4">Belongs to the glycosyltransferase 13 family.</text>
</comment>
<keyword evidence="11" id="KW-0333">Golgi apparatus</keyword>
<keyword evidence="19" id="KW-1185">Reference proteome</keyword>